<name>A0NY32_ROSAI</name>
<dbReference type="RefSeq" id="WP_006937324.1">
    <property type="nucleotide sequence ID" value="NZ_AAUW01000015.1"/>
</dbReference>
<evidence type="ECO:0000313" key="1">
    <source>
        <dbReference type="EMBL" id="EAV42376.1"/>
    </source>
</evidence>
<organism evidence="1 2">
    <name type="scientific">Roseibium aggregatum (strain ATCC 25650 / DSM 13394 / JCM 20685 / NBRC 16684 / NCIMB 2208 / IAM 12614 / B1)</name>
    <name type="common">Stappia aggregata</name>
    <dbReference type="NCBI Taxonomy" id="384765"/>
    <lineage>
        <taxon>Bacteria</taxon>
        <taxon>Pseudomonadati</taxon>
        <taxon>Pseudomonadota</taxon>
        <taxon>Alphaproteobacteria</taxon>
        <taxon>Hyphomicrobiales</taxon>
        <taxon>Stappiaceae</taxon>
        <taxon>Roseibium</taxon>
    </lineage>
</organism>
<comment type="caution">
    <text evidence="1">The sequence shown here is derived from an EMBL/GenBank/DDBJ whole genome shotgun (WGS) entry which is preliminary data.</text>
</comment>
<dbReference type="AlphaFoldDB" id="A0NY32"/>
<dbReference type="GeneID" id="68850412"/>
<accession>A0NY32</accession>
<dbReference type="Proteomes" id="UP000004848">
    <property type="component" value="Unassembled WGS sequence"/>
</dbReference>
<gene>
    <name evidence="1" type="ORF">SIAM614_22382</name>
</gene>
<proteinExistence type="predicted"/>
<evidence type="ECO:0000313" key="2">
    <source>
        <dbReference type="Proteomes" id="UP000004848"/>
    </source>
</evidence>
<sequence>MDTFLQAVLAGDGGRLKRGLSETALAVPPGFLTRHTTSLMLMKAEGLS</sequence>
<protein>
    <submittedName>
        <fullName evidence="1">Uncharacterized protein</fullName>
    </submittedName>
</protein>
<dbReference type="EMBL" id="AAUW01000015">
    <property type="protein sequence ID" value="EAV42376.1"/>
    <property type="molecule type" value="Genomic_DNA"/>
</dbReference>
<reference evidence="1 2" key="1">
    <citation type="submission" date="2006-05" db="EMBL/GenBank/DDBJ databases">
        <authorList>
            <person name="King G."/>
            <person name="Ferriera S."/>
            <person name="Johnson J."/>
            <person name="Kravitz S."/>
            <person name="Beeson K."/>
            <person name="Sutton G."/>
            <person name="Rogers Y.-H."/>
            <person name="Friedman R."/>
            <person name="Frazier M."/>
            <person name="Venter J.C."/>
        </authorList>
    </citation>
    <scope>NUCLEOTIDE SEQUENCE [LARGE SCALE GENOMIC DNA]</scope>
    <source>
        <strain evidence="2">ATCC 25650 / DSM 13394 / JCM 20685 / NBRC 16684 / NCIMB 2208 / IAM 12614 / B1</strain>
    </source>
</reference>